<evidence type="ECO:0000313" key="1">
    <source>
        <dbReference type="EMBL" id="KAF7137988.1"/>
    </source>
</evidence>
<keyword evidence="2" id="KW-1185">Reference proteome</keyword>
<reference evidence="1" key="1">
    <citation type="submission" date="2019-11" db="EMBL/GenBank/DDBJ databases">
        <authorList>
            <person name="Liu Y."/>
            <person name="Hou J."/>
            <person name="Li T.-Q."/>
            <person name="Guan C.-H."/>
            <person name="Wu X."/>
            <person name="Wu H.-Z."/>
            <person name="Ling F."/>
            <person name="Zhang R."/>
            <person name="Shi X.-G."/>
            <person name="Ren J.-P."/>
            <person name="Chen E.-F."/>
            <person name="Sun J.-M."/>
        </authorList>
    </citation>
    <scope>NUCLEOTIDE SEQUENCE</scope>
    <source>
        <strain evidence="1">Adult_tree_wgs_1</strain>
        <tissue evidence="1">Leaves</tissue>
    </source>
</reference>
<comment type="caution">
    <text evidence="1">The sequence shown here is derived from an EMBL/GenBank/DDBJ whole genome shotgun (WGS) entry which is preliminary data.</text>
</comment>
<gene>
    <name evidence="1" type="ORF">RHSIM_Rhsim07G0192100</name>
</gene>
<evidence type="ECO:0000313" key="2">
    <source>
        <dbReference type="Proteomes" id="UP000626092"/>
    </source>
</evidence>
<organism evidence="1 2">
    <name type="scientific">Rhododendron simsii</name>
    <name type="common">Sims's rhododendron</name>
    <dbReference type="NCBI Taxonomy" id="118357"/>
    <lineage>
        <taxon>Eukaryota</taxon>
        <taxon>Viridiplantae</taxon>
        <taxon>Streptophyta</taxon>
        <taxon>Embryophyta</taxon>
        <taxon>Tracheophyta</taxon>
        <taxon>Spermatophyta</taxon>
        <taxon>Magnoliopsida</taxon>
        <taxon>eudicotyledons</taxon>
        <taxon>Gunneridae</taxon>
        <taxon>Pentapetalae</taxon>
        <taxon>asterids</taxon>
        <taxon>Ericales</taxon>
        <taxon>Ericaceae</taxon>
        <taxon>Ericoideae</taxon>
        <taxon>Rhodoreae</taxon>
        <taxon>Rhododendron</taxon>
    </lineage>
</organism>
<dbReference type="AlphaFoldDB" id="A0A834LI49"/>
<proteinExistence type="predicted"/>
<dbReference type="Proteomes" id="UP000626092">
    <property type="component" value="Unassembled WGS sequence"/>
</dbReference>
<protein>
    <submittedName>
        <fullName evidence="1">Uncharacterized protein</fullName>
    </submittedName>
</protein>
<dbReference type="OrthoDB" id="409725at2759"/>
<dbReference type="EMBL" id="WJXA01000007">
    <property type="protein sequence ID" value="KAF7137988.1"/>
    <property type="molecule type" value="Genomic_DNA"/>
</dbReference>
<accession>A0A834LI49</accession>
<sequence length="119" mass="13516">MLAIPAHLHWRIRFGRHAVLEVVTQIALIKTECRVHVILPLLFPATKFRVLVYFCSHPQRLLCHRNFISPFCALKGVPNAIGIATSSSQILLYMIYKNMSTLSNLIDSIQATDQEAIEM</sequence>
<name>A0A834LI49_RHOSS</name>